<keyword evidence="4" id="KW-0269">Exonuclease</keyword>
<dbReference type="SUPFAM" id="SSF64182">
    <property type="entry name" value="DHH phosphoesterases"/>
    <property type="match status" value="1"/>
</dbReference>
<evidence type="ECO:0000259" key="2">
    <source>
        <dbReference type="Pfam" id="PF02272"/>
    </source>
</evidence>
<dbReference type="OrthoDB" id="36101at2157"/>
<dbReference type="GO" id="GO:0003676">
    <property type="term" value="F:nucleic acid binding"/>
    <property type="evidence" value="ECO:0007669"/>
    <property type="project" value="InterPro"/>
</dbReference>
<evidence type="ECO:0000259" key="1">
    <source>
        <dbReference type="Pfam" id="PF01368"/>
    </source>
</evidence>
<feature type="domain" description="DHH-CID" evidence="3">
    <location>
        <begin position="189"/>
        <end position="272"/>
    </location>
</feature>
<dbReference type="Pfam" id="PF21763">
    <property type="entry name" value="DHH_CID"/>
    <property type="match status" value="1"/>
</dbReference>
<sequence>MSSEKYLALQKIAIECAKEIRNYSHVHCVSHIDADGITSAAIIARALERAGIDYEMQFVKQLDEKIVKELSEENHDLVIFTDLGSGQIEHIINYGLNAVISDHHRPQGQHSHHLNPHLVGANGSYELSGSGTTYILANELGDNRDLASLAIVGCIGDLQYRKYGKLVSLNEEILKANPEHVMAKMDLSLYGKQTRPIHKMIQFSTDPYLPGLTGNEDGCIEFLGSLHFPLAKDERWKRWIDLEIADKRKVISAIIEYSIGHNVPKANMDRIITECYELVQEREGTETRDAMEFSTLLNATGRYMQAEIGFAVCLGDRGEYYSRASTLLQEHRKNLVDGINYVKNTNGVIELSHIQYFDAKDKIPETIVGIVAGMIHSSYNRNLPIFAFSNKEDGHKVSSRGTQILVNKGLNLSEALEVVCKELGGAGGGHDIAAGATIPYGTMDQFLEKMNIMISQQIGSG</sequence>
<dbReference type="Pfam" id="PF01368">
    <property type="entry name" value="DHH"/>
    <property type="match status" value="1"/>
</dbReference>
<dbReference type="KEGG" id="mhz:Metho_2670"/>
<reference evidence="5" key="1">
    <citation type="submission" date="2012-02" db="EMBL/GenBank/DDBJ databases">
        <title>Complete sequence of plasmid of Methanomethylovorans hollandica DSM 15978.</title>
        <authorList>
            <person name="Lucas S."/>
            <person name="Copeland A."/>
            <person name="Lapidus A."/>
            <person name="Glavina del Rio T."/>
            <person name="Dalin E."/>
            <person name="Tice H."/>
            <person name="Bruce D."/>
            <person name="Goodwin L."/>
            <person name="Pitluck S."/>
            <person name="Peters L."/>
            <person name="Mikhailova N."/>
            <person name="Held B."/>
            <person name="Kyrpides N."/>
            <person name="Mavromatis K."/>
            <person name="Ivanova N."/>
            <person name="Brettin T."/>
            <person name="Detter J.C."/>
            <person name="Han C."/>
            <person name="Larimer F."/>
            <person name="Land M."/>
            <person name="Hauser L."/>
            <person name="Markowitz V."/>
            <person name="Cheng J.-F."/>
            <person name="Hugenholtz P."/>
            <person name="Woyke T."/>
            <person name="Wu D."/>
            <person name="Spring S."/>
            <person name="Schroeder M."/>
            <person name="Brambilla E."/>
            <person name="Klenk H.-P."/>
            <person name="Eisen J.A."/>
        </authorList>
    </citation>
    <scope>NUCLEOTIDE SEQUENCE [LARGE SCALE GENOMIC DNA]</scope>
    <source>
        <strain evidence="5">DSM 15978 / NBRC 107637 / DMS1</strain>
        <plasmid evidence="5">Plasmid pMETHO01</plasmid>
    </source>
</reference>
<dbReference type="PANTHER" id="PTHR30255">
    <property type="entry name" value="SINGLE-STRANDED-DNA-SPECIFIC EXONUCLEASE RECJ"/>
    <property type="match status" value="1"/>
</dbReference>
<evidence type="ECO:0000313" key="4">
    <source>
        <dbReference type="EMBL" id="AGB50800.1"/>
    </source>
</evidence>
<dbReference type="GeneID" id="14401632"/>
<keyword evidence="4" id="KW-0378">Hydrolase</keyword>
<keyword evidence="4" id="KW-0614">Plasmid</keyword>
<accession>L0L1L2</accession>
<dbReference type="Proteomes" id="UP000010866">
    <property type="component" value="Plasmid pMETHO01"/>
</dbReference>
<name>L0L1L2_METHD</name>
<feature type="domain" description="DDH" evidence="1">
    <location>
        <begin position="28"/>
        <end position="153"/>
    </location>
</feature>
<feature type="domain" description="DHHA1" evidence="2">
    <location>
        <begin position="360"/>
        <end position="451"/>
    </location>
</feature>
<dbReference type="InterPro" id="IPR051673">
    <property type="entry name" value="SSDNA_exonuclease_RecJ"/>
</dbReference>
<dbReference type="Gene3D" id="3.10.310.30">
    <property type="match status" value="1"/>
</dbReference>
<dbReference type="InterPro" id="IPR038763">
    <property type="entry name" value="DHH_sf"/>
</dbReference>
<evidence type="ECO:0000259" key="3">
    <source>
        <dbReference type="Pfam" id="PF21763"/>
    </source>
</evidence>
<dbReference type="InterPro" id="IPR048515">
    <property type="entry name" value="DHH_CID"/>
</dbReference>
<proteinExistence type="predicted"/>
<keyword evidence="5" id="KW-1185">Reference proteome</keyword>
<gene>
    <name evidence="4" type="ordered locus">Metho_2670</name>
</gene>
<evidence type="ECO:0000313" key="5">
    <source>
        <dbReference type="Proteomes" id="UP000010866"/>
    </source>
</evidence>
<dbReference type="PANTHER" id="PTHR30255:SF3">
    <property type="entry name" value="SINGLE-STRANDED-DNA-SPECIFIC EXONUCLEASE RECJ"/>
    <property type="match status" value="1"/>
</dbReference>
<organism evidence="4 5">
    <name type="scientific">Methanomethylovorans hollandica (strain DSM 15978 / NBRC 107637 / DMS1)</name>
    <dbReference type="NCBI Taxonomy" id="867904"/>
    <lineage>
        <taxon>Archaea</taxon>
        <taxon>Methanobacteriati</taxon>
        <taxon>Methanobacteriota</taxon>
        <taxon>Stenosarchaea group</taxon>
        <taxon>Methanomicrobia</taxon>
        <taxon>Methanosarcinales</taxon>
        <taxon>Methanosarcinaceae</taxon>
        <taxon>Methanomethylovorans</taxon>
    </lineage>
</organism>
<dbReference type="InterPro" id="IPR003156">
    <property type="entry name" value="DHHA1_dom"/>
</dbReference>
<protein>
    <submittedName>
        <fullName evidence="4">Single-stranded DNA-specific exonuclease</fullName>
    </submittedName>
</protein>
<dbReference type="Gene3D" id="3.90.1640.30">
    <property type="match status" value="1"/>
</dbReference>
<dbReference type="Pfam" id="PF02272">
    <property type="entry name" value="DHHA1"/>
    <property type="match status" value="1"/>
</dbReference>
<dbReference type="EMBL" id="CP003363">
    <property type="protein sequence ID" value="AGB50800.1"/>
    <property type="molecule type" value="Genomic_DNA"/>
</dbReference>
<dbReference type="InterPro" id="IPR001667">
    <property type="entry name" value="DDH_dom"/>
</dbReference>
<dbReference type="HOGENOM" id="CLU_042622_0_0_2"/>
<geneLocation type="plasmid" evidence="4 5">
    <name>pMETHO01</name>
</geneLocation>
<dbReference type="GO" id="GO:0004527">
    <property type="term" value="F:exonuclease activity"/>
    <property type="evidence" value="ECO:0007669"/>
    <property type="project" value="UniProtKB-KW"/>
</dbReference>
<keyword evidence="4" id="KW-0540">Nuclease</keyword>
<dbReference type="RefSeq" id="WP_015313932.1">
    <property type="nucleotide sequence ID" value="NC_019972.1"/>
</dbReference>
<dbReference type="AlphaFoldDB" id="L0L1L2"/>